<name>A0A0E9PDL4_ANGAN</name>
<accession>A0A0E9PDL4</accession>
<dbReference type="AlphaFoldDB" id="A0A0E9PDL4"/>
<organism evidence="2">
    <name type="scientific">Anguilla anguilla</name>
    <name type="common">European freshwater eel</name>
    <name type="synonym">Muraena anguilla</name>
    <dbReference type="NCBI Taxonomy" id="7936"/>
    <lineage>
        <taxon>Eukaryota</taxon>
        <taxon>Metazoa</taxon>
        <taxon>Chordata</taxon>
        <taxon>Craniata</taxon>
        <taxon>Vertebrata</taxon>
        <taxon>Euteleostomi</taxon>
        <taxon>Actinopterygii</taxon>
        <taxon>Neopterygii</taxon>
        <taxon>Teleostei</taxon>
        <taxon>Anguilliformes</taxon>
        <taxon>Anguillidae</taxon>
        <taxon>Anguilla</taxon>
    </lineage>
</organism>
<reference evidence="2" key="2">
    <citation type="journal article" date="2015" name="Fish Shellfish Immunol.">
        <title>Early steps in the European eel (Anguilla anguilla)-Vibrio vulnificus interaction in the gills: Role of the RtxA13 toxin.</title>
        <authorList>
            <person name="Callol A."/>
            <person name="Pajuelo D."/>
            <person name="Ebbesson L."/>
            <person name="Teles M."/>
            <person name="MacKenzie S."/>
            <person name="Amaro C."/>
        </authorList>
    </citation>
    <scope>NUCLEOTIDE SEQUENCE</scope>
</reference>
<dbReference type="EMBL" id="GBXM01105953">
    <property type="protein sequence ID" value="JAH02624.1"/>
    <property type="molecule type" value="Transcribed_RNA"/>
</dbReference>
<feature type="compositionally biased region" description="Polar residues" evidence="1">
    <location>
        <begin position="42"/>
        <end position="59"/>
    </location>
</feature>
<proteinExistence type="predicted"/>
<protein>
    <submittedName>
        <fullName evidence="2">Uncharacterized protein</fullName>
    </submittedName>
</protein>
<feature type="region of interest" description="Disordered" evidence="1">
    <location>
        <begin position="20"/>
        <end position="59"/>
    </location>
</feature>
<sequence>MLKQHRAAVKADASTGAPCLVLQTGRGGERGSVKRPMHPNTKHTNISTSGISTVNTAFI</sequence>
<evidence type="ECO:0000313" key="2">
    <source>
        <dbReference type="EMBL" id="JAH02624.1"/>
    </source>
</evidence>
<reference evidence="2" key="1">
    <citation type="submission" date="2014-11" db="EMBL/GenBank/DDBJ databases">
        <authorList>
            <person name="Amaro Gonzalez C."/>
        </authorList>
    </citation>
    <scope>NUCLEOTIDE SEQUENCE</scope>
</reference>
<evidence type="ECO:0000256" key="1">
    <source>
        <dbReference type="SAM" id="MobiDB-lite"/>
    </source>
</evidence>